<evidence type="ECO:0000313" key="12">
    <source>
        <dbReference type="Proteomes" id="UP000785679"/>
    </source>
</evidence>
<dbReference type="PANTHER" id="PTHR10851:SF0">
    <property type="entry name" value="PYRIDOXINE-5'-PHOSPHATE OXIDASE"/>
    <property type="match status" value="1"/>
</dbReference>
<evidence type="ECO:0000256" key="1">
    <source>
        <dbReference type="ARBA" id="ARBA00001917"/>
    </source>
</evidence>
<gene>
    <name evidence="11" type="ORF">FGO68_gene13359</name>
</gene>
<keyword evidence="7" id="KW-0560">Oxidoreductase</keyword>
<comment type="caution">
    <text evidence="11">The sequence shown here is derived from an EMBL/GenBank/DDBJ whole genome shotgun (WGS) entry which is preliminary data.</text>
</comment>
<sequence>MRYPPLVHEESAFNFESPPSDPMTAFKVWFDAAKEVTTLPNPNAMSVATVDAAGQPSVRVVLCRGYDTNGVVFFTNRESRKGEALKANPRACANFHWDQLDRQIRIEGRVVHTSEEESDAYWASRNRENRVNSKASQQSRPVGSRAELEQAAANVEKEYEGKDIPRPPHWGGFRIALERVEFWQGHHHRLHDRIIYELQADGTYKTTRLYP</sequence>
<dbReference type="GO" id="GO:0008615">
    <property type="term" value="P:pyridoxine biosynthetic process"/>
    <property type="evidence" value="ECO:0007669"/>
    <property type="project" value="InterPro"/>
</dbReference>
<feature type="domain" description="Pyridoxine 5'-phosphate oxidase dimerisation C-terminal" evidence="10">
    <location>
        <begin position="170"/>
        <end position="211"/>
    </location>
</feature>
<evidence type="ECO:0000256" key="7">
    <source>
        <dbReference type="ARBA" id="ARBA00023002"/>
    </source>
</evidence>
<evidence type="ECO:0000256" key="3">
    <source>
        <dbReference type="ARBA" id="ARBA00005037"/>
    </source>
</evidence>
<dbReference type="InterPro" id="IPR000659">
    <property type="entry name" value="Pyridox_Oxase"/>
</dbReference>
<dbReference type="NCBIfam" id="NF004231">
    <property type="entry name" value="PRK05679.1"/>
    <property type="match status" value="1"/>
</dbReference>
<evidence type="ECO:0000259" key="9">
    <source>
        <dbReference type="Pfam" id="PF01243"/>
    </source>
</evidence>
<accession>A0A8J8NKB8</accession>
<dbReference type="PANTHER" id="PTHR10851">
    <property type="entry name" value="PYRIDOXINE-5-PHOSPHATE OXIDASE"/>
    <property type="match status" value="1"/>
</dbReference>
<feature type="compositionally biased region" description="Polar residues" evidence="8">
    <location>
        <begin position="132"/>
        <end position="141"/>
    </location>
</feature>
<dbReference type="InterPro" id="IPR019740">
    <property type="entry name" value="Pyridox_Oxase_CS"/>
</dbReference>
<dbReference type="EMBL" id="RRYP01014452">
    <property type="protein sequence ID" value="TNV75971.1"/>
    <property type="molecule type" value="Genomic_DNA"/>
</dbReference>
<dbReference type="NCBIfam" id="TIGR00558">
    <property type="entry name" value="pdxH"/>
    <property type="match status" value="1"/>
</dbReference>
<dbReference type="Gene3D" id="2.30.110.10">
    <property type="entry name" value="Electron Transport, Fmn-binding Protein, Chain A"/>
    <property type="match status" value="1"/>
</dbReference>
<reference evidence="11" key="1">
    <citation type="submission" date="2019-06" db="EMBL/GenBank/DDBJ databases">
        <authorList>
            <person name="Zheng W."/>
        </authorList>
    </citation>
    <scope>NUCLEOTIDE SEQUENCE</scope>
    <source>
        <strain evidence="11">QDHG01</strain>
    </source>
</reference>
<dbReference type="SUPFAM" id="SSF50475">
    <property type="entry name" value="FMN-binding split barrel"/>
    <property type="match status" value="1"/>
</dbReference>
<dbReference type="Proteomes" id="UP000785679">
    <property type="component" value="Unassembled WGS sequence"/>
</dbReference>
<dbReference type="OrthoDB" id="303614at2759"/>
<dbReference type="PIRSF" id="PIRSF000190">
    <property type="entry name" value="Pyd_amn-ph_oxd"/>
    <property type="match status" value="1"/>
</dbReference>
<evidence type="ECO:0000313" key="11">
    <source>
        <dbReference type="EMBL" id="TNV75971.1"/>
    </source>
</evidence>
<evidence type="ECO:0000256" key="4">
    <source>
        <dbReference type="ARBA" id="ARBA00012801"/>
    </source>
</evidence>
<keyword evidence="6" id="KW-0288">FMN</keyword>
<evidence type="ECO:0000256" key="5">
    <source>
        <dbReference type="ARBA" id="ARBA00022630"/>
    </source>
</evidence>
<feature type="domain" description="Pyridoxamine 5'-phosphate oxidase N-terminal" evidence="9">
    <location>
        <begin position="37"/>
        <end position="156"/>
    </location>
</feature>
<evidence type="ECO:0000256" key="8">
    <source>
        <dbReference type="SAM" id="MobiDB-lite"/>
    </source>
</evidence>
<protein>
    <recommendedName>
        <fullName evidence="4">pyridoxal 5'-phosphate synthase</fullName>
        <ecNumber evidence="4">1.4.3.5</ecNumber>
    </recommendedName>
</protein>
<dbReference type="UniPathway" id="UPA01068">
    <property type="reaction ID" value="UER00304"/>
</dbReference>
<evidence type="ECO:0000256" key="2">
    <source>
        <dbReference type="ARBA" id="ARBA00004738"/>
    </source>
</evidence>
<dbReference type="InterPro" id="IPR019576">
    <property type="entry name" value="Pyridoxamine_oxidase_dimer_C"/>
</dbReference>
<proteinExistence type="inferred from homology"/>
<dbReference type="GO" id="GO:0010181">
    <property type="term" value="F:FMN binding"/>
    <property type="evidence" value="ECO:0007669"/>
    <property type="project" value="InterPro"/>
</dbReference>
<keyword evidence="12" id="KW-1185">Reference proteome</keyword>
<dbReference type="InterPro" id="IPR012349">
    <property type="entry name" value="Split_barrel_FMN-bd"/>
</dbReference>
<comment type="pathway">
    <text evidence="2">Cofactor metabolism; pyridoxal 5'-phosphate salvage; pyridoxal 5'-phosphate from pyridoxamine 5'-phosphate: step 1/1.</text>
</comment>
<dbReference type="EC" id="1.4.3.5" evidence="4"/>
<evidence type="ECO:0000256" key="6">
    <source>
        <dbReference type="ARBA" id="ARBA00022643"/>
    </source>
</evidence>
<evidence type="ECO:0000259" key="10">
    <source>
        <dbReference type="Pfam" id="PF10590"/>
    </source>
</evidence>
<dbReference type="InterPro" id="IPR011576">
    <property type="entry name" value="Pyridox_Oxase_N"/>
</dbReference>
<dbReference type="PROSITE" id="PS01064">
    <property type="entry name" value="PYRIDOX_OXIDASE"/>
    <property type="match status" value="1"/>
</dbReference>
<organism evidence="11 12">
    <name type="scientific">Halteria grandinella</name>
    <dbReference type="NCBI Taxonomy" id="5974"/>
    <lineage>
        <taxon>Eukaryota</taxon>
        <taxon>Sar</taxon>
        <taxon>Alveolata</taxon>
        <taxon>Ciliophora</taxon>
        <taxon>Intramacronucleata</taxon>
        <taxon>Spirotrichea</taxon>
        <taxon>Stichotrichia</taxon>
        <taxon>Sporadotrichida</taxon>
        <taxon>Halteriidae</taxon>
        <taxon>Halteria</taxon>
    </lineage>
</organism>
<name>A0A8J8NKB8_HALGN</name>
<dbReference type="Pfam" id="PF01243">
    <property type="entry name" value="PNPOx_N"/>
    <property type="match status" value="1"/>
</dbReference>
<dbReference type="Pfam" id="PF10590">
    <property type="entry name" value="PNP_phzG_C"/>
    <property type="match status" value="1"/>
</dbReference>
<dbReference type="GO" id="GO:0004733">
    <property type="term" value="F:pyridoxamine phosphate oxidase activity"/>
    <property type="evidence" value="ECO:0007669"/>
    <property type="project" value="UniProtKB-EC"/>
</dbReference>
<comment type="cofactor">
    <cofactor evidence="1">
        <name>FMN</name>
        <dbReference type="ChEBI" id="CHEBI:58210"/>
    </cofactor>
</comment>
<feature type="region of interest" description="Disordered" evidence="8">
    <location>
        <begin position="127"/>
        <end position="148"/>
    </location>
</feature>
<comment type="pathway">
    <text evidence="3">Cofactor metabolism; pyridoxal 5'-phosphate salvage; pyridoxal 5'-phosphate from pyridoxine 5'-phosphate: step 1/1.</text>
</comment>
<dbReference type="HAMAP" id="MF_01629">
    <property type="entry name" value="PdxH"/>
    <property type="match status" value="1"/>
</dbReference>
<dbReference type="AlphaFoldDB" id="A0A8J8NKB8"/>
<keyword evidence="5" id="KW-0285">Flavoprotein</keyword>